<name>A0A7C4AJD3_9BACT</name>
<proteinExistence type="inferred from homology"/>
<comment type="catalytic activity">
    <reaction evidence="6">
        <text>cytidine(1402) in 16S rRNA + S-adenosyl-L-methionine = 2'-O-methylcytidine(1402) in 16S rRNA + S-adenosyl-L-homocysteine + H(+)</text>
        <dbReference type="Rhea" id="RHEA:42924"/>
        <dbReference type="Rhea" id="RHEA-COMP:10285"/>
        <dbReference type="Rhea" id="RHEA-COMP:10286"/>
        <dbReference type="ChEBI" id="CHEBI:15378"/>
        <dbReference type="ChEBI" id="CHEBI:57856"/>
        <dbReference type="ChEBI" id="CHEBI:59789"/>
        <dbReference type="ChEBI" id="CHEBI:74495"/>
        <dbReference type="ChEBI" id="CHEBI:82748"/>
        <dbReference type="EC" id="2.1.1.198"/>
    </reaction>
</comment>
<dbReference type="CDD" id="cd11648">
    <property type="entry name" value="RsmI"/>
    <property type="match status" value="1"/>
</dbReference>
<organism evidence="8">
    <name type="scientific">Thermodesulfovibrio aggregans</name>
    <dbReference type="NCBI Taxonomy" id="86166"/>
    <lineage>
        <taxon>Bacteria</taxon>
        <taxon>Pseudomonadati</taxon>
        <taxon>Nitrospirota</taxon>
        <taxon>Thermodesulfovibrionia</taxon>
        <taxon>Thermodesulfovibrionales</taxon>
        <taxon>Thermodesulfovibrionaceae</taxon>
        <taxon>Thermodesulfovibrio</taxon>
    </lineage>
</organism>
<dbReference type="InterPro" id="IPR000878">
    <property type="entry name" value="4pyrrol_Mease"/>
</dbReference>
<dbReference type="PANTHER" id="PTHR46111">
    <property type="entry name" value="RIBOSOMAL RNA SMALL SUBUNIT METHYLTRANSFERASE I"/>
    <property type="match status" value="1"/>
</dbReference>
<protein>
    <recommendedName>
        <fullName evidence="6">Ribosomal RNA small subunit methyltransferase I</fullName>
        <ecNumber evidence="6">2.1.1.198</ecNumber>
    </recommendedName>
    <alternativeName>
        <fullName evidence="6">16S rRNA 2'-O-ribose C1402 methyltransferase</fullName>
    </alternativeName>
    <alternativeName>
        <fullName evidence="6">rRNA (cytidine-2'-O-)-methyltransferase RsmI</fullName>
    </alternativeName>
</protein>
<dbReference type="InterPro" id="IPR014776">
    <property type="entry name" value="4pyrrole_Mease_sub2"/>
</dbReference>
<comment type="similarity">
    <text evidence="6">Belongs to the methyltransferase superfamily. RsmI family.</text>
</comment>
<keyword evidence="3 6" id="KW-0489">Methyltransferase</keyword>
<dbReference type="InterPro" id="IPR014777">
    <property type="entry name" value="4pyrrole_Mease_sub1"/>
</dbReference>
<evidence type="ECO:0000256" key="4">
    <source>
        <dbReference type="ARBA" id="ARBA00022679"/>
    </source>
</evidence>
<dbReference type="SUPFAM" id="SSF53790">
    <property type="entry name" value="Tetrapyrrole methylase"/>
    <property type="match status" value="1"/>
</dbReference>
<dbReference type="AlphaFoldDB" id="A0A7C4AJD3"/>
<keyword evidence="5 6" id="KW-0949">S-adenosyl-L-methionine</keyword>
<comment type="caution">
    <text evidence="8">The sequence shown here is derived from an EMBL/GenBank/DDBJ whole genome shotgun (WGS) entry which is preliminary data.</text>
</comment>
<comment type="subcellular location">
    <subcellularLocation>
        <location evidence="6">Cytoplasm</location>
    </subcellularLocation>
</comment>
<keyword evidence="1 6" id="KW-0963">Cytoplasm</keyword>
<dbReference type="GO" id="GO:0005737">
    <property type="term" value="C:cytoplasm"/>
    <property type="evidence" value="ECO:0007669"/>
    <property type="project" value="UniProtKB-SubCell"/>
</dbReference>
<evidence type="ECO:0000313" key="8">
    <source>
        <dbReference type="EMBL" id="HGG99540.1"/>
    </source>
</evidence>
<evidence type="ECO:0000256" key="3">
    <source>
        <dbReference type="ARBA" id="ARBA00022603"/>
    </source>
</evidence>
<dbReference type="InterPro" id="IPR035996">
    <property type="entry name" value="4pyrrol_Methylase_sf"/>
</dbReference>
<evidence type="ECO:0000256" key="6">
    <source>
        <dbReference type="HAMAP-Rule" id="MF_01877"/>
    </source>
</evidence>
<dbReference type="GO" id="GO:0070677">
    <property type="term" value="F:rRNA (cytosine-2'-O-)-methyltransferase activity"/>
    <property type="evidence" value="ECO:0007669"/>
    <property type="project" value="UniProtKB-UniRule"/>
</dbReference>
<evidence type="ECO:0000256" key="1">
    <source>
        <dbReference type="ARBA" id="ARBA00022490"/>
    </source>
</evidence>
<keyword evidence="4 6" id="KW-0808">Transferase</keyword>
<reference evidence="8" key="1">
    <citation type="journal article" date="2020" name="mSystems">
        <title>Genome- and Community-Level Interaction Insights into Carbon Utilization and Element Cycling Functions of Hydrothermarchaeota in Hydrothermal Sediment.</title>
        <authorList>
            <person name="Zhou Z."/>
            <person name="Liu Y."/>
            <person name="Xu W."/>
            <person name="Pan J."/>
            <person name="Luo Z.H."/>
            <person name="Li M."/>
        </authorList>
    </citation>
    <scope>NUCLEOTIDE SEQUENCE [LARGE SCALE GENOMIC DNA]</scope>
    <source>
        <strain evidence="8">SpSt-788</strain>
    </source>
</reference>
<dbReference type="Gene3D" id="3.40.1010.10">
    <property type="entry name" value="Cobalt-precorrin-4 Transmethylase, Domain 1"/>
    <property type="match status" value="1"/>
</dbReference>
<gene>
    <name evidence="6 8" type="primary">rsmI</name>
    <name evidence="8" type="ORF">ENV75_03700</name>
</gene>
<dbReference type="EC" id="2.1.1.198" evidence="6"/>
<dbReference type="FunFam" id="3.30.950.10:FF:000002">
    <property type="entry name" value="Ribosomal RNA small subunit methyltransferase I"/>
    <property type="match status" value="1"/>
</dbReference>
<dbReference type="NCBIfam" id="TIGR00096">
    <property type="entry name" value="16S rRNA (cytidine(1402)-2'-O)-methyltransferase"/>
    <property type="match status" value="1"/>
</dbReference>
<evidence type="ECO:0000256" key="5">
    <source>
        <dbReference type="ARBA" id="ARBA00022691"/>
    </source>
</evidence>
<dbReference type="PANTHER" id="PTHR46111:SF1">
    <property type="entry name" value="RIBOSOMAL RNA SMALL SUBUNIT METHYLTRANSFERASE I"/>
    <property type="match status" value="1"/>
</dbReference>
<dbReference type="Gene3D" id="3.30.950.10">
    <property type="entry name" value="Methyltransferase, Cobalt-precorrin-4 Transmethylase, Domain 2"/>
    <property type="match status" value="1"/>
</dbReference>
<evidence type="ECO:0000256" key="2">
    <source>
        <dbReference type="ARBA" id="ARBA00022552"/>
    </source>
</evidence>
<dbReference type="Pfam" id="PF00590">
    <property type="entry name" value="TP_methylase"/>
    <property type="match status" value="1"/>
</dbReference>
<dbReference type="EMBL" id="DTHO01000037">
    <property type="protein sequence ID" value="HGG99540.1"/>
    <property type="molecule type" value="Genomic_DNA"/>
</dbReference>
<dbReference type="InterPro" id="IPR008189">
    <property type="entry name" value="rRNA_ssu_MeTfrase_I"/>
</dbReference>
<dbReference type="FunFam" id="3.40.1010.10:FF:000007">
    <property type="entry name" value="Ribosomal RNA small subunit methyltransferase I"/>
    <property type="match status" value="1"/>
</dbReference>
<sequence length="289" mass="32503">MAKGRLYIVSTPIGNLDDITFRAIETLKKVDYIACEDTEHSLKLLNHYGIKKPLISYWSQKEKVRAEELIQKIKAGHSVAVITDAGTPGISDPGAIVIKKAIQENIDIIPVPGPSALIAALSVSGLPSDEFTFVGFLPVKQSQRKRKLLELSSEKRTIIFYEAPHRILQTLYDMLEVVGDRYITVARELTKIYEEVLRGKLSEVIEKLEQSKIAGEYVIVVEGASETPKVLDEALQEVRELMRKGKGRKEAVKIVSELYNLSKKELYEKSLKMENENSLFNKTGENRNS</sequence>
<keyword evidence="2 6" id="KW-0698">rRNA processing</keyword>
<dbReference type="HAMAP" id="MF_01877">
    <property type="entry name" value="16SrRNA_methyltr_I"/>
    <property type="match status" value="1"/>
</dbReference>
<accession>A0A7C4AJD3</accession>
<comment type="function">
    <text evidence="6">Catalyzes the 2'-O-methylation of the ribose of cytidine 1402 (C1402) in 16S rRNA.</text>
</comment>
<dbReference type="PIRSF" id="PIRSF005917">
    <property type="entry name" value="MTase_YraL"/>
    <property type="match status" value="1"/>
</dbReference>
<feature type="domain" description="Tetrapyrrole methylase" evidence="7">
    <location>
        <begin position="5"/>
        <end position="204"/>
    </location>
</feature>
<evidence type="ECO:0000259" key="7">
    <source>
        <dbReference type="Pfam" id="PF00590"/>
    </source>
</evidence>